<evidence type="ECO:0000256" key="7">
    <source>
        <dbReference type="ARBA" id="ARBA00022741"/>
    </source>
</evidence>
<comment type="caution">
    <text evidence="17">The sequence shown here is derived from an EMBL/GenBank/DDBJ whole genome shotgun (WGS) entry which is preliminary data.</text>
</comment>
<dbReference type="GO" id="GO:0016301">
    <property type="term" value="F:kinase activity"/>
    <property type="evidence" value="ECO:0007669"/>
    <property type="project" value="UniProtKB-KW"/>
</dbReference>
<evidence type="ECO:0000313" key="17">
    <source>
        <dbReference type="EMBL" id="PRQ03613.1"/>
    </source>
</evidence>
<evidence type="ECO:0000256" key="8">
    <source>
        <dbReference type="ARBA" id="ARBA00022777"/>
    </source>
</evidence>
<dbReference type="AlphaFoldDB" id="A0A2S9YET5"/>
<dbReference type="NCBIfam" id="NF004978">
    <property type="entry name" value="PRK06354.1"/>
    <property type="match status" value="1"/>
</dbReference>
<dbReference type="InterPro" id="IPR001697">
    <property type="entry name" value="Pyr_Knase"/>
</dbReference>
<dbReference type="Pfam" id="PF02887">
    <property type="entry name" value="PK_C"/>
    <property type="match status" value="1"/>
</dbReference>
<dbReference type="Gene3D" id="2.40.33.10">
    <property type="entry name" value="PK beta-barrel domain-like"/>
    <property type="match status" value="1"/>
</dbReference>
<sequence length="487" mass="53151">MEQRRAKILGTLGPASNTDEMIGALLDAGVDAVRLNMSHGTHDDHTLVYNRVREQSSMRRKPVAVLGDLQGPKIRVGKIPEPGMELAVDDELVFIADPDAPIEPGRVTIDYVKLAAEAQVGERVLMDDGALEARITKIEGNEVHTKVVTGGLLKARKGVNLPDSQLELPSLTEKDKLDLRFALELGVDMIALSFVRRPEDLELCRTLMKEYGREVPLVAKIEKPEAVQPETLPAIIDVANGIMIARGDLGVEMGPEEVPLIQKQLIKLSNERGKLVITATQMLDSMIRNPRPTRAEASDVANAILDGTDAVMLSGETAAGKYPIESVKTMDRIVRRIEQTETYWLDPPQDMQLGHTTNAVARAAVISSRSLPDCKGIICYTGSGGIARLVSDYRPKVPVYAFTNQPATFQSLALYWGVIPIRFQTSSPSGESIFIDLDHAALERGMFQRGDRVVIALGWPLKAHTSVNLLKLHKIGETLRGAGGGDI</sequence>
<dbReference type="RefSeq" id="WP_106390892.1">
    <property type="nucleotide sequence ID" value="NZ_PVNK01000074.1"/>
</dbReference>
<keyword evidence="7" id="KW-0547">Nucleotide-binding</keyword>
<dbReference type="InterPro" id="IPR036918">
    <property type="entry name" value="Pyrv_Knase_C_sf"/>
</dbReference>
<dbReference type="FunFam" id="2.40.33.10:FF:000001">
    <property type="entry name" value="Pyruvate kinase"/>
    <property type="match status" value="1"/>
</dbReference>
<dbReference type="GO" id="GO:0030955">
    <property type="term" value="F:potassium ion binding"/>
    <property type="evidence" value="ECO:0007669"/>
    <property type="project" value="UniProtKB-UniRule"/>
</dbReference>
<dbReference type="PROSITE" id="PS00110">
    <property type="entry name" value="PYRUVATE_KINASE"/>
    <property type="match status" value="1"/>
</dbReference>
<dbReference type="InterPro" id="IPR018209">
    <property type="entry name" value="Pyrv_Knase_AS"/>
</dbReference>
<dbReference type="InterPro" id="IPR015806">
    <property type="entry name" value="Pyrv_Knase_insert_dom_sf"/>
</dbReference>
<feature type="domain" description="Pyruvate kinase C-terminal" evidence="16">
    <location>
        <begin position="358"/>
        <end position="473"/>
    </location>
</feature>
<dbReference type="Gene3D" id="3.40.1380.20">
    <property type="entry name" value="Pyruvate kinase, C-terminal domain"/>
    <property type="match status" value="1"/>
</dbReference>
<dbReference type="GO" id="GO:0004743">
    <property type="term" value="F:pyruvate kinase activity"/>
    <property type="evidence" value="ECO:0007669"/>
    <property type="project" value="UniProtKB-UniRule"/>
</dbReference>
<dbReference type="Pfam" id="PF00224">
    <property type="entry name" value="PK"/>
    <property type="match status" value="1"/>
</dbReference>
<keyword evidence="6" id="KW-0479">Metal-binding</keyword>
<accession>A0A2S9YET5</accession>
<evidence type="ECO:0000256" key="11">
    <source>
        <dbReference type="ARBA" id="ARBA00023152"/>
    </source>
</evidence>
<dbReference type="Gene3D" id="3.20.20.60">
    <property type="entry name" value="Phosphoenolpyruvate-binding domains"/>
    <property type="match status" value="1"/>
</dbReference>
<keyword evidence="5 14" id="KW-0808">Transferase</keyword>
<keyword evidence="18" id="KW-1185">Reference proteome</keyword>
<keyword evidence="9" id="KW-0067">ATP-binding</keyword>
<keyword evidence="8 14" id="KW-0418">Kinase</keyword>
<dbReference type="Proteomes" id="UP000237968">
    <property type="component" value="Unassembled WGS sequence"/>
</dbReference>
<evidence type="ECO:0000256" key="12">
    <source>
        <dbReference type="ARBA" id="ARBA00023317"/>
    </source>
</evidence>
<evidence type="ECO:0000259" key="16">
    <source>
        <dbReference type="Pfam" id="PF02887"/>
    </source>
</evidence>
<evidence type="ECO:0000256" key="2">
    <source>
        <dbReference type="ARBA" id="ARBA00004997"/>
    </source>
</evidence>
<evidence type="ECO:0000313" key="18">
    <source>
        <dbReference type="Proteomes" id="UP000237968"/>
    </source>
</evidence>
<evidence type="ECO:0000259" key="15">
    <source>
        <dbReference type="Pfam" id="PF00224"/>
    </source>
</evidence>
<dbReference type="PANTHER" id="PTHR11817">
    <property type="entry name" value="PYRUVATE KINASE"/>
    <property type="match status" value="1"/>
</dbReference>
<evidence type="ECO:0000256" key="13">
    <source>
        <dbReference type="NCBIfam" id="TIGR01064"/>
    </source>
</evidence>
<dbReference type="UniPathway" id="UPA00109">
    <property type="reaction ID" value="UER00188"/>
</dbReference>
<reference evidence="17 18" key="1">
    <citation type="submission" date="2018-03" db="EMBL/GenBank/DDBJ databases">
        <title>Draft Genome Sequences of the Obligatory Marine Myxobacteria Enhygromyxa salina SWB005.</title>
        <authorList>
            <person name="Poehlein A."/>
            <person name="Moghaddam J.A."/>
            <person name="Harms H."/>
            <person name="Alanjari M."/>
            <person name="Koenig G.M."/>
            <person name="Daniel R."/>
            <person name="Schaeberle T.F."/>
        </authorList>
    </citation>
    <scope>NUCLEOTIDE SEQUENCE [LARGE SCALE GENOMIC DNA]</scope>
    <source>
        <strain evidence="17 18">SWB005</strain>
    </source>
</reference>
<dbReference type="SUPFAM" id="SSF52935">
    <property type="entry name" value="PK C-terminal domain-like"/>
    <property type="match status" value="1"/>
</dbReference>
<evidence type="ECO:0000256" key="3">
    <source>
        <dbReference type="ARBA" id="ARBA00008663"/>
    </source>
</evidence>
<dbReference type="SUPFAM" id="SSF50800">
    <property type="entry name" value="PK beta-barrel domain-like"/>
    <property type="match status" value="1"/>
</dbReference>
<dbReference type="NCBIfam" id="TIGR01064">
    <property type="entry name" value="pyruv_kin"/>
    <property type="match status" value="1"/>
</dbReference>
<keyword evidence="10 14" id="KW-0460">Magnesium</keyword>
<evidence type="ECO:0000256" key="1">
    <source>
        <dbReference type="ARBA" id="ARBA00001958"/>
    </source>
</evidence>
<keyword evidence="11 14" id="KW-0324">Glycolysis</keyword>
<gene>
    <name evidence="17" type="primary">pyk</name>
    <name evidence="17" type="ORF">ENSA5_14160</name>
</gene>
<dbReference type="PRINTS" id="PR01050">
    <property type="entry name" value="PYRUVTKNASE"/>
</dbReference>
<evidence type="ECO:0000256" key="14">
    <source>
        <dbReference type="RuleBase" id="RU000504"/>
    </source>
</evidence>
<organism evidence="17 18">
    <name type="scientific">Enhygromyxa salina</name>
    <dbReference type="NCBI Taxonomy" id="215803"/>
    <lineage>
        <taxon>Bacteria</taxon>
        <taxon>Pseudomonadati</taxon>
        <taxon>Myxococcota</taxon>
        <taxon>Polyangia</taxon>
        <taxon>Nannocystales</taxon>
        <taxon>Nannocystaceae</taxon>
        <taxon>Enhygromyxa</taxon>
    </lineage>
</organism>
<dbReference type="EMBL" id="PVNK01000074">
    <property type="protein sequence ID" value="PRQ03613.1"/>
    <property type="molecule type" value="Genomic_DNA"/>
</dbReference>
<dbReference type="InterPro" id="IPR040442">
    <property type="entry name" value="Pyrv_kinase-like_dom_sf"/>
</dbReference>
<dbReference type="NCBIfam" id="NF004491">
    <property type="entry name" value="PRK05826.1"/>
    <property type="match status" value="1"/>
</dbReference>
<dbReference type="EC" id="2.7.1.40" evidence="4 13"/>
<dbReference type="SUPFAM" id="SSF51621">
    <property type="entry name" value="Phosphoenolpyruvate/pyruvate domain"/>
    <property type="match status" value="1"/>
</dbReference>
<comment type="cofactor">
    <cofactor evidence="1">
        <name>K(+)</name>
        <dbReference type="ChEBI" id="CHEBI:29103"/>
    </cofactor>
</comment>
<evidence type="ECO:0000256" key="10">
    <source>
        <dbReference type="ARBA" id="ARBA00022842"/>
    </source>
</evidence>
<dbReference type="InterPro" id="IPR015795">
    <property type="entry name" value="Pyrv_Knase_C"/>
</dbReference>
<comment type="similarity">
    <text evidence="3 14">Belongs to the pyruvate kinase family.</text>
</comment>
<feature type="domain" description="Pyruvate kinase barrel" evidence="15">
    <location>
        <begin position="4"/>
        <end position="327"/>
    </location>
</feature>
<dbReference type="InterPro" id="IPR015813">
    <property type="entry name" value="Pyrv/PenolPyrv_kinase-like_dom"/>
</dbReference>
<dbReference type="GO" id="GO:0005524">
    <property type="term" value="F:ATP binding"/>
    <property type="evidence" value="ECO:0007669"/>
    <property type="project" value="UniProtKB-KW"/>
</dbReference>
<protein>
    <recommendedName>
        <fullName evidence="4 13">Pyruvate kinase</fullName>
        <ecNumber evidence="4 13">2.7.1.40</ecNumber>
    </recommendedName>
</protein>
<name>A0A2S9YET5_9BACT</name>
<evidence type="ECO:0000256" key="4">
    <source>
        <dbReference type="ARBA" id="ARBA00012142"/>
    </source>
</evidence>
<keyword evidence="12 17" id="KW-0670">Pyruvate</keyword>
<dbReference type="InterPro" id="IPR015793">
    <property type="entry name" value="Pyrv_Knase_brl"/>
</dbReference>
<dbReference type="InterPro" id="IPR011037">
    <property type="entry name" value="Pyrv_Knase-like_insert_dom_sf"/>
</dbReference>
<comment type="pathway">
    <text evidence="2 14">Carbohydrate degradation; glycolysis; pyruvate from D-glyceraldehyde 3-phosphate: step 5/5.</text>
</comment>
<evidence type="ECO:0000256" key="9">
    <source>
        <dbReference type="ARBA" id="ARBA00022840"/>
    </source>
</evidence>
<dbReference type="OrthoDB" id="9812123at2"/>
<comment type="catalytic activity">
    <reaction evidence="14">
        <text>pyruvate + ATP = phosphoenolpyruvate + ADP + H(+)</text>
        <dbReference type="Rhea" id="RHEA:18157"/>
        <dbReference type="ChEBI" id="CHEBI:15361"/>
        <dbReference type="ChEBI" id="CHEBI:15378"/>
        <dbReference type="ChEBI" id="CHEBI:30616"/>
        <dbReference type="ChEBI" id="CHEBI:58702"/>
        <dbReference type="ChEBI" id="CHEBI:456216"/>
        <dbReference type="EC" id="2.7.1.40"/>
    </reaction>
</comment>
<dbReference type="GO" id="GO:0000287">
    <property type="term" value="F:magnesium ion binding"/>
    <property type="evidence" value="ECO:0007669"/>
    <property type="project" value="UniProtKB-UniRule"/>
</dbReference>
<evidence type="ECO:0000256" key="5">
    <source>
        <dbReference type="ARBA" id="ARBA00022679"/>
    </source>
</evidence>
<evidence type="ECO:0000256" key="6">
    <source>
        <dbReference type="ARBA" id="ARBA00022723"/>
    </source>
</evidence>
<proteinExistence type="inferred from homology"/>